<keyword evidence="2" id="KW-1185">Reference proteome</keyword>
<reference evidence="1 2" key="1">
    <citation type="submission" date="2018-08" db="EMBL/GenBank/DDBJ databases">
        <title>Paenibacillus sp. M4BSY-1, whole genome shotgun sequence.</title>
        <authorList>
            <person name="Tuo L."/>
        </authorList>
    </citation>
    <scope>NUCLEOTIDE SEQUENCE [LARGE SCALE GENOMIC DNA]</scope>
    <source>
        <strain evidence="1 2">M4BSY-1</strain>
    </source>
</reference>
<gene>
    <name evidence="1" type="ORF">DX130_18030</name>
</gene>
<evidence type="ECO:0000313" key="1">
    <source>
        <dbReference type="EMBL" id="REK74412.1"/>
    </source>
</evidence>
<dbReference type="Proteomes" id="UP000261905">
    <property type="component" value="Unassembled WGS sequence"/>
</dbReference>
<dbReference type="InterPro" id="IPR015943">
    <property type="entry name" value="WD40/YVTN_repeat-like_dom_sf"/>
</dbReference>
<dbReference type="OrthoDB" id="2545093at2"/>
<protein>
    <recommendedName>
        <fullName evidence="3">WG repeat-containing protein</fullName>
    </recommendedName>
</protein>
<dbReference type="RefSeq" id="WP_116047709.1">
    <property type="nucleotide sequence ID" value="NZ_QUBQ01000003.1"/>
</dbReference>
<dbReference type="EMBL" id="QUBQ01000003">
    <property type="protein sequence ID" value="REK74412.1"/>
    <property type="molecule type" value="Genomic_DNA"/>
</dbReference>
<accession>A0A371PER6</accession>
<sequence length="266" mass="29808">MQTGTTQPWNWLLFPFSAVTAGPYGVFAATVGHGVYSIDVESEWDKLGAGLPDTTGIHRLQLHQELLHACTNSGLYEWNGESWEQDGLTLPCYQYRRLGGACYASTSDGLWIRTGAKWGQLSCEGKHAYDFISLPQYVIVGHDTGISLYDRFMDEWVNFELQRRITSLAVYRGHLIGATDQGELVVGDKKGRFDRIQFGKKIIYSIVAKRGGIYVCTDQGLFKLVYIADRLVLLSVKLGFPVTDIDIMDDHIYMATMFNGIQTVSL</sequence>
<proteinExistence type="predicted"/>
<evidence type="ECO:0000313" key="2">
    <source>
        <dbReference type="Proteomes" id="UP000261905"/>
    </source>
</evidence>
<dbReference type="Gene3D" id="2.130.10.10">
    <property type="entry name" value="YVTN repeat-like/Quinoprotein amine dehydrogenase"/>
    <property type="match status" value="1"/>
</dbReference>
<name>A0A371PER6_9BACL</name>
<dbReference type="AlphaFoldDB" id="A0A371PER6"/>
<organism evidence="1 2">
    <name type="scientific">Paenibacillus paeoniae</name>
    <dbReference type="NCBI Taxonomy" id="2292705"/>
    <lineage>
        <taxon>Bacteria</taxon>
        <taxon>Bacillati</taxon>
        <taxon>Bacillota</taxon>
        <taxon>Bacilli</taxon>
        <taxon>Bacillales</taxon>
        <taxon>Paenibacillaceae</taxon>
        <taxon>Paenibacillus</taxon>
    </lineage>
</organism>
<evidence type="ECO:0008006" key="3">
    <source>
        <dbReference type="Google" id="ProtNLM"/>
    </source>
</evidence>
<comment type="caution">
    <text evidence="1">The sequence shown here is derived from an EMBL/GenBank/DDBJ whole genome shotgun (WGS) entry which is preliminary data.</text>
</comment>